<feature type="region of interest" description="Disordered" evidence="7">
    <location>
        <begin position="658"/>
        <end position="702"/>
    </location>
</feature>
<dbReference type="GO" id="GO:0004843">
    <property type="term" value="F:cysteine-type deubiquitinase activity"/>
    <property type="evidence" value="ECO:0007669"/>
    <property type="project" value="UniProtKB-EC"/>
</dbReference>
<dbReference type="VEuPathDB" id="AmoebaDB:NF0015380"/>
<keyword evidence="3" id="KW-0645">Protease</keyword>
<dbReference type="GO" id="GO:0016579">
    <property type="term" value="P:protein deubiquitination"/>
    <property type="evidence" value="ECO:0007669"/>
    <property type="project" value="InterPro"/>
</dbReference>
<evidence type="ECO:0000256" key="6">
    <source>
        <dbReference type="ARBA" id="ARBA00022807"/>
    </source>
</evidence>
<feature type="region of interest" description="Disordered" evidence="7">
    <location>
        <begin position="197"/>
        <end position="247"/>
    </location>
</feature>
<feature type="compositionally biased region" description="Basic residues" evidence="7">
    <location>
        <begin position="111"/>
        <end position="121"/>
    </location>
</feature>
<evidence type="ECO:0000256" key="1">
    <source>
        <dbReference type="ARBA" id="ARBA00000707"/>
    </source>
</evidence>
<keyword evidence="10" id="KW-1185">Reference proteome</keyword>
<name>A0A6A5BQV3_NAEFO</name>
<dbReference type="PROSITE" id="PS00973">
    <property type="entry name" value="USP_2"/>
    <property type="match status" value="1"/>
</dbReference>
<sequence>MTDNFWEQRKLQLEQEKQAEKERKAAERKEKLAQQQEASASSAIPQQQQPSQQQEKPKKKPATQSQQQQHKKKAFKKNYEQQQHNTSSNGTKVQPSSSEDPDFQTVERKTGGRRQFQRKPKKNFENGEKKKNNNNNSSSNNKEVVKKEEKPTTTETVIQPAQVKVFASPAAEASTTSAALSDWASLLKPTANVASQDATSSSGAADNSTNNKKKQDKKNVVATKKPSSSDINGTKQISSKPQKDFESGKNILRSTEVEVDQHLLDEVGVFIQPRGMTNINNSCYMNAVLQSLVSLPHFYHLMKRLGKLSLDNDEYPLTNKMARLVNEFQVMKGARSQNGEQKERKYFINASYEKLTPSYIVDYVQQSSTNLEDSFLLGTQHDAHEFLTYLLERLHEELKKTEKTLGRKSPSSTKKNKKDQQEESSEVATATDLATNVEDKWQEVGKKNKSNVIREHEMGDNSAISRIFCGKMKSFVQKQGEKGSAVVEPFFSLHLPIKDDNIKGIKFALREMTKEENVLDKNAKSTIYQLPKVLILHLRRFDFSTTEGIQKISKRIRFDYELIIDDKVVPNIKQIAGKSFLRYRLASVICHHGKEASGGHYSTFIQHGCGKWIHIDDTKITVVSLQHVLDQQAYILTYVQDDNQEHYNLYGEGSSSSPLFSIDHNDFKEKKEKREKKKDGNTKQEQKAVSPSTPTQTTTTTV</sequence>
<comment type="caution">
    <text evidence="9">The sequence shown here is derived from an EMBL/GenBank/DDBJ whole genome shotgun (WGS) entry which is preliminary data.</text>
</comment>
<gene>
    <name evidence="9" type="ORF">FDP41_005333</name>
</gene>
<dbReference type="InterPro" id="IPR018200">
    <property type="entry name" value="USP_CS"/>
</dbReference>
<evidence type="ECO:0000256" key="2">
    <source>
        <dbReference type="ARBA" id="ARBA00012759"/>
    </source>
</evidence>
<proteinExistence type="predicted"/>
<protein>
    <recommendedName>
        <fullName evidence="2">ubiquitinyl hydrolase 1</fullName>
        <ecNumber evidence="2">3.4.19.12</ecNumber>
    </recommendedName>
</protein>
<organism evidence="9 10">
    <name type="scientific">Naegleria fowleri</name>
    <name type="common">Brain eating amoeba</name>
    <dbReference type="NCBI Taxonomy" id="5763"/>
    <lineage>
        <taxon>Eukaryota</taxon>
        <taxon>Discoba</taxon>
        <taxon>Heterolobosea</taxon>
        <taxon>Tetramitia</taxon>
        <taxon>Eutetramitia</taxon>
        <taxon>Vahlkampfiidae</taxon>
        <taxon>Naegleria</taxon>
    </lineage>
</organism>
<feature type="compositionally biased region" description="Low complexity" evidence="7">
    <location>
        <begin position="133"/>
        <end position="142"/>
    </location>
</feature>
<evidence type="ECO:0000256" key="4">
    <source>
        <dbReference type="ARBA" id="ARBA00022786"/>
    </source>
</evidence>
<dbReference type="PANTHER" id="PTHR24006">
    <property type="entry name" value="UBIQUITIN CARBOXYL-TERMINAL HYDROLASE"/>
    <property type="match status" value="1"/>
</dbReference>
<keyword evidence="5" id="KW-0378">Hydrolase</keyword>
<feature type="region of interest" description="Disordered" evidence="7">
    <location>
        <begin position="1"/>
        <end position="163"/>
    </location>
</feature>
<feature type="compositionally biased region" description="Low complexity" evidence="7">
    <location>
        <begin position="690"/>
        <end position="702"/>
    </location>
</feature>
<dbReference type="GeneID" id="68112551"/>
<accession>A0A6A5BQV3</accession>
<dbReference type="GO" id="GO:0005829">
    <property type="term" value="C:cytosol"/>
    <property type="evidence" value="ECO:0007669"/>
    <property type="project" value="TreeGrafter"/>
</dbReference>
<feature type="domain" description="USP" evidence="8">
    <location>
        <begin position="274"/>
        <end position="641"/>
    </location>
</feature>
<dbReference type="EC" id="3.4.19.12" evidence="2"/>
<evidence type="ECO:0000256" key="5">
    <source>
        <dbReference type="ARBA" id="ARBA00022801"/>
    </source>
</evidence>
<dbReference type="RefSeq" id="XP_044560052.1">
    <property type="nucleotide sequence ID" value="XM_044708846.1"/>
</dbReference>
<feature type="compositionally biased region" description="Low complexity" evidence="7">
    <location>
        <begin position="33"/>
        <end position="54"/>
    </location>
</feature>
<dbReference type="Gene3D" id="3.90.70.10">
    <property type="entry name" value="Cysteine proteinases"/>
    <property type="match status" value="1"/>
</dbReference>
<evidence type="ECO:0000256" key="7">
    <source>
        <dbReference type="SAM" id="MobiDB-lite"/>
    </source>
</evidence>
<dbReference type="PANTHER" id="PTHR24006:SF687">
    <property type="entry name" value="UBIQUITIN CARBOXYL-TERMINAL HYDROLASE 10"/>
    <property type="match status" value="1"/>
</dbReference>
<feature type="compositionally biased region" description="Basic and acidic residues" evidence="7">
    <location>
        <begin position="1"/>
        <end position="32"/>
    </location>
</feature>
<evidence type="ECO:0000259" key="8">
    <source>
        <dbReference type="PROSITE" id="PS50235"/>
    </source>
</evidence>
<dbReference type="PROSITE" id="PS50235">
    <property type="entry name" value="USP_3"/>
    <property type="match status" value="1"/>
</dbReference>
<feature type="region of interest" description="Disordered" evidence="7">
    <location>
        <begin position="401"/>
        <end position="431"/>
    </location>
</feature>
<evidence type="ECO:0000313" key="10">
    <source>
        <dbReference type="Proteomes" id="UP000444721"/>
    </source>
</evidence>
<keyword evidence="6" id="KW-0788">Thiol protease</keyword>
<dbReference type="Pfam" id="PF00443">
    <property type="entry name" value="UCH"/>
    <property type="match status" value="1"/>
</dbReference>
<feature type="compositionally biased region" description="Basic and acidic residues" evidence="7">
    <location>
        <begin position="143"/>
        <end position="152"/>
    </location>
</feature>
<feature type="compositionally biased region" description="Polar residues" evidence="7">
    <location>
        <begin position="226"/>
        <end position="240"/>
    </location>
</feature>
<reference evidence="9 10" key="1">
    <citation type="journal article" date="2019" name="Sci. Rep.">
        <title>Nanopore sequencing improves the draft genome of the human pathogenic amoeba Naegleria fowleri.</title>
        <authorList>
            <person name="Liechti N."/>
            <person name="Schurch N."/>
            <person name="Bruggmann R."/>
            <person name="Wittwer M."/>
        </authorList>
    </citation>
    <scope>NUCLEOTIDE SEQUENCE [LARGE SCALE GENOMIC DNA]</scope>
    <source>
        <strain evidence="9 10">ATCC 30894</strain>
    </source>
</reference>
<dbReference type="AlphaFoldDB" id="A0A6A5BQV3"/>
<dbReference type="InterPro" id="IPR001394">
    <property type="entry name" value="Peptidase_C19_UCH"/>
</dbReference>
<dbReference type="GO" id="GO:0005634">
    <property type="term" value="C:nucleus"/>
    <property type="evidence" value="ECO:0007669"/>
    <property type="project" value="TreeGrafter"/>
</dbReference>
<dbReference type="VEuPathDB" id="AmoebaDB:FDP41_005333"/>
<feature type="compositionally biased region" description="Basic and acidic residues" evidence="7">
    <location>
        <begin position="663"/>
        <end position="686"/>
    </location>
</feature>
<feature type="compositionally biased region" description="Polar residues" evidence="7">
    <location>
        <begin position="80"/>
        <end position="98"/>
    </location>
</feature>
<evidence type="ECO:0000313" key="9">
    <source>
        <dbReference type="EMBL" id="KAF0975339.1"/>
    </source>
</evidence>
<dbReference type="OrthoDB" id="429671at2759"/>
<dbReference type="InterPro" id="IPR028889">
    <property type="entry name" value="USP"/>
</dbReference>
<dbReference type="Proteomes" id="UP000444721">
    <property type="component" value="Unassembled WGS sequence"/>
</dbReference>
<dbReference type="CDD" id="cd02257">
    <property type="entry name" value="Peptidase_C19"/>
    <property type="match status" value="1"/>
</dbReference>
<keyword evidence="4" id="KW-0833">Ubl conjugation pathway</keyword>
<evidence type="ECO:0000256" key="3">
    <source>
        <dbReference type="ARBA" id="ARBA00022670"/>
    </source>
</evidence>
<comment type="catalytic activity">
    <reaction evidence="1">
        <text>Thiol-dependent hydrolysis of ester, thioester, amide, peptide and isopeptide bonds formed by the C-terminal Gly of ubiquitin (a 76-residue protein attached to proteins as an intracellular targeting signal).</text>
        <dbReference type="EC" id="3.4.19.12"/>
    </reaction>
</comment>
<dbReference type="GO" id="GO:0006508">
    <property type="term" value="P:proteolysis"/>
    <property type="evidence" value="ECO:0007669"/>
    <property type="project" value="UniProtKB-KW"/>
</dbReference>
<dbReference type="InterPro" id="IPR050164">
    <property type="entry name" value="Peptidase_C19"/>
</dbReference>
<dbReference type="SUPFAM" id="SSF54001">
    <property type="entry name" value="Cysteine proteinases"/>
    <property type="match status" value="1"/>
</dbReference>
<dbReference type="EMBL" id="VFQX01000044">
    <property type="protein sequence ID" value="KAF0975339.1"/>
    <property type="molecule type" value="Genomic_DNA"/>
</dbReference>
<dbReference type="VEuPathDB" id="AmoebaDB:NfTy_065440"/>
<dbReference type="OMA" id="WCTYDDE"/>
<feature type="compositionally biased region" description="Basic and acidic residues" evidence="7">
    <location>
        <begin position="122"/>
        <end position="131"/>
    </location>
</feature>
<dbReference type="InterPro" id="IPR038765">
    <property type="entry name" value="Papain-like_cys_pep_sf"/>
</dbReference>